<evidence type="ECO:0000313" key="3">
    <source>
        <dbReference type="Proteomes" id="UP000593765"/>
    </source>
</evidence>
<proteinExistence type="predicted"/>
<name>A0A7M2X4F4_9BACT</name>
<dbReference type="InterPro" id="IPR001509">
    <property type="entry name" value="Epimerase_deHydtase"/>
</dbReference>
<gene>
    <name evidence="2" type="ORF">IPV69_03445</name>
</gene>
<dbReference type="KEGG" id="hbs:IPV69_03445"/>
<evidence type="ECO:0000259" key="1">
    <source>
        <dbReference type="Pfam" id="PF01370"/>
    </source>
</evidence>
<dbReference type="SUPFAM" id="SSF51735">
    <property type="entry name" value="NAD(P)-binding Rossmann-fold domains"/>
    <property type="match status" value="1"/>
</dbReference>
<dbReference type="InterPro" id="IPR036291">
    <property type="entry name" value="NAD(P)-bd_dom_sf"/>
</dbReference>
<evidence type="ECO:0000313" key="2">
    <source>
        <dbReference type="EMBL" id="QOV92322.1"/>
    </source>
</evidence>
<protein>
    <submittedName>
        <fullName evidence="2">NAD(P)-dependent oxidoreductase</fullName>
    </submittedName>
</protein>
<feature type="domain" description="NAD-dependent epimerase/dehydratase" evidence="1">
    <location>
        <begin position="29"/>
        <end position="198"/>
    </location>
</feature>
<sequence length="340" mass="37248">MRDLDHLEDLLSEPSEGVIDTCRRLDGDVLVLGVGGKMGPSLSRMMRRASDAAGAKRRIIGVSRFAGGTSRLQRQLNDWGIETIACDLLDQAALDRLPDTPNVVYMTGMKFGTTGQQSLTWAMNGFLPSIVCQRFSRSRIVAFSSGNIYAMSAVCSGGPTEGVDTAPVGEYGMSVLARERMFEHFSRTLKIPVTLLRLNYAVEMRYGVLVDLATKVWRGQPIDVSMGVFNVIWQGDANAQAIQSFDHVASPPRVLNITGPETLSVRALAEAFGRAMGKQPAIVGTEAATALLNNAQLSHRLFGYPRVPIQQVVEWTAEWVMKGGVNLDRPTHFETRDGRF</sequence>
<dbReference type="Proteomes" id="UP000593765">
    <property type="component" value="Chromosome"/>
</dbReference>
<dbReference type="Gene3D" id="3.40.50.720">
    <property type="entry name" value="NAD(P)-binding Rossmann-like Domain"/>
    <property type="match status" value="1"/>
</dbReference>
<dbReference type="Pfam" id="PF01370">
    <property type="entry name" value="Epimerase"/>
    <property type="match status" value="1"/>
</dbReference>
<dbReference type="AlphaFoldDB" id="A0A7M2X4F4"/>
<dbReference type="EMBL" id="CP063458">
    <property type="protein sequence ID" value="QOV92322.1"/>
    <property type="molecule type" value="Genomic_DNA"/>
</dbReference>
<organism evidence="2 3">
    <name type="scientific">Humisphaera borealis</name>
    <dbReference type="NCBI Taxonomy" id="2807512"/>
    <lineage>
        <taxon>Bacteria</taxon>
        <taxon>Pseudomonadati</taxon>
        <taxon>Planctomycetota</taxon>
        <taxon>Phycisphaerae</taxon>
        <taxon>Tepidisphaerales</taxon>
        <taxon>Tepidisphaeraceae</taxon>
        <taxon>Humisphaera</taxon>
    </lineage>
</organism>
<accession>A0A7M2X4F4</accession>
<reference evidence="2 3" key="1">
    <citation type="submission" date="2020-10" db="EMBL/GenBank/DDBJ databases">
        <title>Wide distribution of Phycisphaera-like planctomycetes from WD2101 soil group in peatlands and genome analysis of the first cultivated representative.</title>
        <authorList>
            <person name="Dedysh S.N."/>
            <person name="Beletsky A.V."/>
            <person name="Ivanova A."/>
            <person name="Kulichevskaya I.S."/>
            <person name="Suzina N.E."/>
            <person name="Philippov D.A."/>
            <person name="Rakitin A.L."/>
            <person name="Mardanov A.V."/>
            <person name="Ravin N.V."/>
        </authorList>
    </citation>
    <scope>NUCLEOTIDE SEQUENCE [LARGE SCALE GENOMIC DNA]</scope>
    <source>
        <strain evidence="2 3">M1803</strain>
    </source>
</reference>
<keyword evidence="3" id="KW-1185">Reference proteome</keyword>